<gene>
    <name evidence="16" type="ORF">VSX56_02065</name>
</gene>
<sequence length="393" mass="42109">MKRLAHRIAALCLTIAAAVPFAAHKAHAFDTSASAAWVYDVTTKTVLMSKNADIPLPPASMSKLMTLDLLFEALRDGRVTMDTTFSVSAHAQSMGGSTMFLNTMDRPTVGELIHGIIINSGNDACVVVAEGLAGSERAFAEQMTERAHQLGMKNSMFANASGWPDPGQRMSTHDLGILATRIITEFPEYYKFFGMTNFNYKDRAPANAENRNPLLDIKAADWTADGMKTGHTQEAGYGLVGSAHMGDRRIVFVLAGMDSEAARRQEAEAVANWAFRQFVMKKVVTSGTQIASAPVWLGSKSQVSMVPAEDLDLLVPATSQDTITAVANYTGPLEAPIAKGDKLGDLVITIPGIDKPKTVDLVAGEDIAEGGFMIRVKTALSRLTAKALEAANS</sequence>
<dbReference type="EMBL" id="JAYWLC010000001">
    <property type="protein sequence ID" value="MER5170547.1"/>
    <property type="molecule type" value="Genomic_DNA"/>
</dbReference>
<feature type="signal peptide" evidence="14">
    <location>
        <begin position="1"/>
        <end position="28"/>
    </location>
</feature>
<dbReference type="SUPFAM" id="SSF69189">
    <property type="entry name" value="Penicillin-binding protein associated domain"/>
    <property type="match status" value="1"/>
</dbReference>
<evidence type="ECO:0000256" key="2">
    <source>
        <dbReference type="ARBA" id="ARBA00004752"/>
    </source>
</evidence>
<comment type="pathway">
    <text evidence="2">Cell wall biogenesis; peptidoglycan biosynthesis.</text>
</comment>
<dbReference type="EC" id="3.4.16.4" evidence="4"/>
<organism evidence="16 17">
    <name type="scientific">Thioclava kandeliae</name>
    <dbReference type="NCBI Taxonomy" id="3070818"/>
    <lineage>
        <taxon>Bacteria</taxon>
        <taxon>Pseudomonadati</taxon>
        <taxon>Pseudomonadota</taxon>
        <taxon>Alphaproteobacteria</taxon>
        <taxon>Rhodobacterales</taxon>
        <taxon>Paracoccaceae</taxon>
        <taxon>Thioclava</taxon>
    </lineage>
</organism>
<dbReference type="Pfam" id="PF00768">
    <property type="entry name" value="Peptidase_S11"/>
    <property type="match status" value="1"/>
</dbReference>
<keyword evidence="7 14" id="KW-0732">Signal</keyword>
<evidence type="ECO:0000256" key="1">
    <source>
        <dbReference type="ARBA" id="ARBA00003217"/>
    </source>
</evidence>
<dbReference type="InterPro" id="IPR015956">
    <property type="entry name" value="Peniciliin-bd_prot_C_sf"/>
</dbReference>
<dbReference type="RefSeq" id="WP_350934484.1">
    <property type="nucleotide sequence ID" value="NZ_JAYWLC010000001.1"/>
</dbReference>
<keyword evidence="11" id="KW-0961">Cell wall biogenesis/degradation</keyword>
<evidence type="ECO:0000256" key="13">
    <source>
        <dbReference type="RuleBase" id="RU004016"/>
    </source>
</evidence>
<feature type="domain" description="Peptidase S11 D-Ala-D-Ala carboxypeptidase A C-terminal" evidence="15">
    <location>
        <begin position="278"/>
        <end position="369"/>
    </location>
</feature>
<evidence type="ECO:0000259" key="15">
    <source>
        <dbReference type="SMART" id="SM00936"/>
    </source>
</evidence>
<evidence type="ECO:0000256" key="10">
    <source>
        <dbReference type="ARBA" id="ARBA00022984"/>
    </source>
</evidence>
<keyword evidence="17" id="KW-1185">Reference proteome</keyword>
<dbReference type="PANTHER" id="PTHR21581:SF6">
    <property type="entry name" value="TRAFFICKING PROTEIN PARTICLE COMPLEX SUBUNIT 12"/>
    <property type="match status" value="1"/>
</dbReference>
<dbReference type="InterPro" id="IPR037167">
    <property type="entry name" value="Peptidase_S11_C_sf"/>
</dbReference>
<comment type="catalytic activity">
    <reaction evidence="12">
        <text>Preferential cleavage: (Ac)2-L-Lys-D-Ala-|-D-Ala. Also transpeptidation of peptidyl-alanyl moieties that are N-acyl substituents of D-alanine.</text>
        <dbReference type="EC" id="3.4.16.4"/>
    </reaction>
</comment>
<dbReference type="Gene3D" id="2.60.410.10">
    <property type="entry name" value="D-Ala-D-Ala carboxypeptidase, C-terminal domain"/>
    <property type="match status" value="1"/>
</dbReference>
<feature type="chain" id="PRO_5046632134" description="serine-type D-Ala-D-Ala carboxypeptidase" evidence="14">
    <location>
        <begin position="29"/>
        <end position="393"/>
    </location>
</feature>
<reference evidence="16 17" key="1">
    <citation type="submission" date="2024-01" db="EMBL/GenBank/DDBJ databases">
        <authorList>
            <person name="Deng Y."/>
            <person name="Su J."/>
        </authorList>
    </citation>
    <scope>NUCLEOTIDE SEQUENCE [LARGE SCALE GENOMIC DNA]</scope>
    <source>
        <strain evidence="16 17">CPCC 100088</strain>
    </source>
</reference>
<evidence type="ECO:0000256" key="3">
    <source>
        <dbReference type="ARBA" id="ARBA00007164"/>
    </source>
</evidence>
<dbReference type="PRINTS" id="PR00725">
    <property type="entry name" value="DADACBPTASE1"/>
</dbReference>
<keyword evidence="5 16" id="KW-0121">Carboxypeptidase</keyword>
<dbReference type="SMART" id="SM00936">
    <property type="entry name" value="PBP5_C"/>
    <property type="match status" value="1"/>
</dbReference>
<dbReference type="Gene3D" id="3.40.710.10">
    <property type="entry name" value="DD-peptidase/beta-lactamase superfamily"/>
    <property type="match status" value="1"/>
</dbReference>
<evidence type="ECO:0000313" key="17">
    <source>
        <dbReference type="Proteomes" id="UP001438953"/>
    </source>
</evidence>
<keyword evidence="9" id="KW-0133">Cell shape</keyword>
<dbReference type="SUPFAM" id="SSF56601">
    <property type="entry name" value="beta-lactamase/transpeptidase-like"/>
    <property type="match status" value="1"/>
</dbReference>
<evidence type="ECO:0000256" key="11">
    <source>
        <dbReference type="ARBA" id="ARBA00023316"/>
    </source>
</evidence>
<keyword evidence="6" id="KW-0645">Protease</keyword>
<dbReference type="InterPro" id="IPR012907">
    <property type="entry name" value="Peptidase_S11_C"/>
</dbReference>
<evidence type="ECO:0000256" key="8">
    <source>
        <dbReference type="ARBA" id="ARBA00022801"/>
    </source>
</evidence>
<protein>
    <recommendedName>
        <fullName evidence="4">serine-type D-Ala-D-Ala carboxypeptidase</fullName>
        <ecNumber evidence="4">3.4.16.4</ecNumber>
    </recommendedName>
</protein>
<dbReference type="InterPro" id="IPR012338">
    <property type="entry name" value="Beta-lactam/transpept-like"/>
</dbReference>
<dbReference type="GO" id="GO:0004180">
    <property type="term" value="F:carboxypeptidase activity"/>
    <property type="evidence" value="ECO:0007669"/>
    <property type="project" value="UniProtKB-KW"/>
</dbReference>
<comment type="function">
    <text evidence="1">Removes C-terminal D-alanyl residues from sugar-peptide cell wall precursors.</text>
</comment>
<evidence type="ECO:0000256" key="9">
    <source>
        <dbReference type="ARBA" id="ARBA00022960"/>
    </source>
</evidence>
<evidence type="ECO:0000256" key="4">
    <source>
        <dbReference type="ARBA" id="ARBA00012448"/>
    </source>
</evidence>
<evidence type="ECO:0000256" key="7">
    <source>
        <dbReference type="ARBA" id="ARBA00022729"/>
    </source>
</evidence>
<reference evidence="16 17" key="2">
    <citation type="submission" date="2024-06" db="EMBL/GenBank/DDBJ databases">
        <title>Thioclava kandeliae sp. nov. from a rhizosphere soil sample of Kandelia candel in a mangrove.</title>
        <authorList>
            <person name="Mu T."/>
        </authorList>
    </citation>
    <scope>NUCLEOTIDE SEQUENCE [LARGE SCALE GENOMIC DNA]</scope>
    <source>
        <strain evidence="16 17">CPCC 100088</strain>
    </source>
</reference>
<keyword evidence="8 16" id="KW-0378">Hydrolase</keyword>
<evidence type="ECO:0000256" key="12">
    <source>
        <dbReference type="ARBA" id="ARBA00034000"/>
    </source>
</evidence>
<dbReference type="Proteomes" id="UP001438953">
    <property type="component" value="Unassembled WGS sequence"/>
</dbReference>
<evidence type="ECO:0000313" key="16">
    <source>
        <dbReference type="EMBL" id="MER5170547.1"/>
    </source>
</evidence>
<dbReference type="PANTHER" id="PTHR21581">
    <property type="entry name" value="D-ALANYL-D-ALANINE CARBOXYPEPTIDASE"/>
    <property type="match status" value="1"/>
</dbReference>
<evidence type="ECO:0000256" key="5">
    <source>
        <dbReference type="ARBA" id="ARBA00022645"/>
    </source>
</evidence>
<name>A0ABV1SCA5_9RHOB</name>
<dbReference type="InterPro" id="IPR018044">
    <property type="entry name" value="Peptidase_S11"/>
</dbReference>
<comment type="similarity">
    <text evidence="3 13">Belongs to the peptidase S11 family.</text>
</comment>
<dbReference type="InterPro" id="IPR001967">
    <property type="entry name" value="Peptidase_S11_N"/>
</dbReference>
<dbReference type="Pfam" id="PF07943">
    <property type="entry name" value="PBP5_C"/>
    <property type="match status" value="1"/>
</dbReference>
<proteinExistence type="inferred from homology"/>
<comment type="caution">
    <text evidence="16">The sequence shown here is derived from an EMBL/GenBank/DDBJ whole genome shotgun (WGS) entry which is preliminary data.</text>
</comment>
<keyword evidence="10" id="KW-0573">Peptidoglycan synthesis</keyword>
<accession>A0ABV1SCA5</accession>
<evidence type="ECO:0000256" key="14">
    <source>
        <dbReference type="SAM" id="SignalP"/>
    </source>
</evidence>
<evidence type="ECO:0000256" key="6">
    <source>
        <dbReference type="ARBA" id="ARBA00022670"/>
    </source>
</evidence>